<reference evidence="1 2" key="1">
    <citation type="submission" date="2015-09" db="EMBL/GenBank/DDBJ databases">
        <title>Identification and resolution of microdiversity through metagenomic sequencing of parallel consortia.</title>
        <authorList>
            <person name="Nelson W.C."/>
            <person name="Romine M.F."/>
            <person name="Lindemann S.R."/>
        </authorList>
    </citation>
    <scope>NUCLEOTIDE SEQUENCE [LARGE SCALE GENOMIC DNA]</scope>
    <source>
        <strain evidence="1">Ana</strain>
    </source>
</reference>
<dbReference type="AlphaFoldDB" id="A0A0P7ZU01"/>
<dbReference type="STRING" id="1666911.HLUCCA11_03915"/>
<name>A0A0P7ZU01_9CYAN</name>
<dbReference type="PANTHER" id="PTHR37203:SF3">
    <property type="entry name" value="SLR0975 PROTEIN"/>
    <property type="match status" value="1"/>
</dbReference>
<evidence type="ECO:0000313" key="1">
    <source>
        <dbReference type="EMBL" id="KPQ37076.1"/>
    </source>
</evidence>
<protein>
    <submittedName>
        <fullName evidence="1">Uncharacterized protein</fullName>
    </submittedName>
</protein>
<gene>
    <name evidence="1" type="ORF">HLUCCA11_03915</name>
</gene>
<dbReference type="PATRIC" id="fig|1666911.3.peg.3638"/>
<accession>A0A0P7ZU01</accession>
<comment type="caution">
    <text evidence="1">The sequence shown here is derived from an EMBL/GenBank/DDBJ whole genome shotgun (WGS) entry which is preliminary data.</text>
</comment>
<dbReference type="PANTHER" id="PTHR37203">
    <property type="match status" value="1"/>
</dbReference>
<organism evidence="1 2">
    <name type="scientific">Phormidesmis priestleyi Ana</name>
    <dbReference type="NCBI Taxonomy" id="1666911"/>
    <lineage>
        <taxon>Bacteria</taxon>
        <taxon>Bacillati</taxon>
        <taxon>Cyanobacteriota</taxon>
        <taxon>Cyanophyceae</taxon>
        <taxon>Leptolyngbyales</taxon>
        <taxon>Leptolyngbyaceae</taxon>
        <taxon>Phormidesmis</taxon>
    </lineage>
</organism>
<sequence>MDELRSGLELATDEELHMMTQLLFQPKFNPLDYLCTPQPVDVSKYDRHRQITLLENRFRYLAADGLSVLQQRTQQVSYHQTLLRICRHLKIRQYEGLSVVELESEVFLVLLEKTWNQLPKSEKALVERRLHSAISSTEEFERLPIILQEKPLSLLAKGGSALALSAVIRPWLLRQIAQQCALHMARYQVATQALVKGGLSVAAQVQSRAVAKMASQNMITVSARYGAMRGAMAFLGPALWSWFLADLGWRAIATNYGRVIPVVFTLAQIRLTREPVWTEACI</sequence>
<dbReference type="Proteomes" id="UP000050465">
    <property type="component" value="Unassembled WGS sequence"/>
</dbReference>
<dbReference type="EMBL" id="LJZR01000003">
    <property type="protein sequence ID" value="KPQ37076.1"/>
    <property type="molecule type" value="Genomic_DNA"/>
</dbReference>
<evidence type="ECO:0000313" key="2">
    <source>
        <dbReference type="Proteomes" id="UP000050465"/>
    </source>
</evidence>
<proteinExistence type="predicted"/>